<dbReference type="InterPro" id="IPR003448">
    <property type="entry name" value="Mopterin_biosynth_MoaE"/>
</dbReference>
<dbReference type="OrthoDB" id="9794429at2"/>
<dbReference type="PANTHER" id="PTHR23404">
    <property type="entry name" value="MOLYBDOPTERIN SYNTHASE RELATED"/>
    <property type="match status" value="1"/>
</dbReference>
<proteinExistence type="predicted"/>
<reference evidence="1 2" key="1">
    <citation type="submission" date="2019-01" db="EMBL/GenBank/DDBJ databases">
        <authorList>
            <person name="Li J."/>
        </authorList>
    </citation>
    <scope>NUCLEOTIDE SEQUENCE [LARGE SCALE GENOMIC DNA]</scope>
    <source>
        <strain evidence="1 2">CGMCC 4.7180</strain>
    </source>
</reference>
<dbReference type="EMBL" id="SDPL01000016">
    <property type="protein sequence ID" value="RXZ51520.1"/>
    <property type="molecule type" value="Genomic_DNA"/>
</dbReference>
<dbReference type="Pfam" id="PF02391">
    <property type="entry name" value="MoaE"/>
    <property type="match status" value="1"/>
</dbReference>
<dbReference type="InterPro" id="IPR036563">
    <property type="entry name" value="MoaE_sf"/>
</dbReference>
<protein>
    <submittedName>
        <fullName evidence="1">Molybdenum cofactor biosynthesis protein MoaE</fullName>
    </submittedName>
</protein>
<dbReference type="SUPFAM" id="SSF54690">
    <property type="entry name" value="Molybdopterin synthase subunit MoaE"/>
    <property type="match status" value="1"/>
</dbReference>
<evidence type="ECO:0000313" key="1">
    <source>
        <dbReference type="EMBL" id="RXZ51520.1"/>
    </source>
</evidence>
<keyword evidence="2" id="KW-1185">Reference proteome</keyword>
<gene>
    <name evidence="1" type="ORF">ESO86_02040</name>
</gene>
<dbReference type="GO" id="GO:0006777">
    <property type="term" value="P:Mo-molybdopterin cofactor biosynthetic process"/>
    <property type="evidence" value="ECO:0007669"/>
    <property type="project" value="InterPro"/>
</dbReference>
<sequence length="152" mass="16213">MPEQGPPSDSATPRVAPDVYAVVTDAPLDRAAVEAFVLSRRDGALVTFEGVIRDHDHGETVSALDYSAHPDAERFLRETCTEVAHETGLAVAAAHRVGALGIGDVALVASVAAPHRAEAFAACALLVDRIKERTPIWKRQHLDGGTSEWVNL</sequence>
<name>A0A4Q2JY51_9MICO</name>
<dbReference type="AlphaFoldDB" id="A0A4Q2JY51"/>
<comment type="caution">
    <text evidence="1">The sequence shown here is derived from an EMBL/GenBank/DDBJ whole genome shotgun (WGS) entry which is preliminary data.</text>
</comment>
<dbReference type="RefSeq" id="WP_129233235.1">
    <property type="nucleotide sequence ID" value="NZ_JBHXVJ010000001.1"/>
</dbReference>
<evidence type="ECO:0000313" key="2">
    <source>
        <dbReference type="Proteomes" id="UP000292881"/>
    </source>
</evidence>
<dbReference type="Gene3D" id="3.90.1170.40">
    <property type="entry name" value="Molybdopterin biosynthesis MoaE subunit"/>
    <property type="match status" value="1"/>
</dbReference>
<organism evidence="1 2">
    <name type="scientific">Agromyces binzhouensis</name>
    <dbReference type="NCBI Taxonomy" id="1817495"/>
    <lineage>
        <taxon>Bacteria</taxon>
        <taxon>Bacillati</taxon>
        <taxon>Actinomycetota</taxon>
        <taxon>Actinomycetes</taxon>
        <taxon>Micrococcales</taxon>
        <taxon>Microbacteriaceae</taxon>
        <taxon>Agromyces</taxon>
    </lineage>
</organism>
<accession>A0A4Q2JY51</accession>
<dbReference type="Proteomes" id="UP000292881">
    <property type="component" value="Unassembled WGS sequence"/>
</dbReference>
<dbReference type="CDD" id="cd00756">
    <property type="entry name" value="MoaE"/>
    <property type="match status" value="1"/>
</dbReference>